<evidence type="ECO:0000256" key="1">
    <source>
        <dbReference type="SAM" id="MobiDB-lite"/>
    </source>
</evidence>
<dbReference type="InParanoid" id="B9SGB2"/>
<dbReference type="EMBL" id="EQ973951">
    <property type="protein sequence ID" value="EEF37358.1"/>
    <property type="molecule type" value="Genomic_DNA"/>
</dbReference>
<evidence type="ECO:0000313" key="3">
    <source>
        <dbReference type="Proteomes" id="UP000008311"/>
    </source>
</evidence>
<proteinExistence type="predicted"/>
<keyword evidence="3" id="KW-1185">Reference proteome</keyword>
<reference evidence="3" key="1">
    <citation type="journal article" date="2010" name="Nat. Biotechnol.">
        <title>Draft genome sequence of the oilseed species Ricinus communis.</title>
        <authorList>
            <person name="Chan A.P."/>
            <person name="Crabtree J."/>
            <person name="Zhao Q."/>
            <person name="Lorenzi H."/>
            <person name="Orvis J."/>
            <person name="Puiu D."/>
            <person name="Melake-Berhan A."/>
            <person name="Jones K.M."/>
            <person name="Redman J."/>
            <person name="Chen G."/>
            <person name="Cahoon E.B."/>
            <person name="Gedil M."/>
            <person name="Stanke M."/>
            <person name="Haas B.J."/>
            <person name="Wortman J.R."/>
            <person name="Fraser-Liggett C.M."/>
            <person name="Ravel J."/>
            <person name="Rabinowicz P.D."/>
        </authorList>
    </citation>
    <scope>NUCLEOTIDE SEQUENCE [LARGE SCALE GENOMIC DNA]</scope>
    <source>
        <strain evidence="3">cv. Hale</strain>
    </source>
</reference>
<sequence length="72" mass="8031">MENRKESDARHAVKVTKLQQQRPVHSMGDSDSGEKRDTSGSHSSRVRIDGSKELYESLIGIDVGFALFIKIT</sequence>
<accession>B9SGB2</accession>
<gene>
    <name evidence="2" type="ORF">RCOM_0881490</name>
</gene>
<evidence type="ECO:0000313" key="2">
    <source>
        <dbReference type="EMBL" id="EEF37358.1"/>
    </source>
</evidence>
<name>B9SGB2_RICCO</name>
<feature type="compositionally biased region" description="Basic and acidic residues" evidence="1">
    <location>
        <begin position="1"/>
        <end position="11"/>
    </location>
</feature>
<dbReference type="Proteomes" id="UP000008311">
    <property type="component" value="Unassembled WGS sequence"/>
</dbReference>
<organism evidence="2 3">
    <name type="scientific">Ricinus communis</name>
    <name type="common">Castor bean</name>
    <dbReference type="NCBI Taxonomy" id="3988"/>
    <lineage>
        <taxon>Eukaryota</taxon>
        <taxon>Viridiplantae</taxon>
        <taxon>Streptophyta</taxon>
        <taxon>Embryophyta</taxon>
        <taxon>Tracheophyta</taxon>
        <taxon>Spermatophyta</taxon>
        <taxon>Magnoliopsida</taxon>
        <taxon>eudicotyledons</taxon>
        <taxon>Gunneridae</taxon>
        <taxon>Pentapetalae</taxon>
        <taxon>rosids</taxon>
        <taxon>fabids</taxon>
        <taxon>Malpighiales</taxon>
        <taxon>Euphorbiaceae</taxon>
        <taxon>Acalyphoideae</taxon>
        <taxon>Acalypheae</taxon>
        <taxon>Ricinus</taxon>
    </lineage>
</organism>
<feature type="region of interest" description="Disordered" evidence="1">
    <location>
        <begin position="1"/>
        <end position="47"/>
    </location>
</feature>
<dbReference type="AlphaFoldDB" id="B9SGB2"/>
<protein>
    <submittedName>
        <fullName evidence="2">Uncharacterized protein</fullName>
    </submittedName>
</protein>